<dbReference type="Gene3D" id="1.20.272.10">
    <property type="match status" value="1"/>
</dbReference>
<dbReference type="InterPro" id="IPR008921">
    <property type="entry name" value="DNA_pol3_clamp-load_cplx_C"/>
</dbReference>
<organism evidence="2">
    <name type="scientific">viral metagenome</name>
    <dbReference type="NCBI Taxonomy" id="1070528"/>
    <lineage>
        <taxon>unclassified sequences</taxon>
        <taxon>metagenomes</taxon>
        <taxon>organismal metagenomes</taxon>
    </lineage>
</organism>
<dbReference type="InterPro" id="IPR027417">
    <property type="entry name" value="P-loop_NTPase"/>
</dbReference>
<dbReference type="Gene3D" id="3.40.50.300">
    <property type="entry name" value="P-loop containing nucleotide triphosphate hydrolases"/>
    <property type="match status" value="1"/>
</dbReference>
<dbReference type="PANTHER" id="PTHR23389:SF6">
    <property type="entry name" value="REPLICATION FACTOR C SUBUNIT 1"/>
    <property type="match status" value="1"/>
</dbReference>
<evidence type="ECO:0000313" key="2">
    <source>
        <dbReference type="EMBL" id="QHT97399.1"/>
    </source>
</evidence>
<dbReference type="SUPFAM" id="SSF48019">
    <property type="entry name" value="post-AAA+ oligomerization domain-like"/>
    <property type="match status" value="1"/>
</dbReference>
<name>A0A6C0IXT4_9ZZZZ</name>
<dbReference type="GO" id="GO:0006260">
    <property type="term" value="P:DNA replication"/>
    <property type="evidence" value="ECO:0007669"/>
    <property type="project" value="UniProtKB-KW"/>
</dbReference>
<evidence type="ECO:0000256" key="1">
    <source>
        <dbReference type="ARBA" id="ARBA00022705"/>
    </source>
</evidence>
<accession>A0A6C0IXT4</accession>
<dbReference type="PANTHER" id="PTHR23389">
    <property type="entry name" value="CHROMOSOME TRANSMISSION FIDELITY FACTOR 18"/>
    <property type="match status" value="1"/>
</dbReference>
<proteinExistence type="predicted"/>
<dbReference type="GO" id="GO:0003677">
    <property type="term" value="F:DNA binding"/>
    <property type="evidence" value="ECO:0007669"/>
    <property type="project" value="InterPro"/>
</dbReference>
<dbReference type="SUPFAM" id="SSF52540">
    <property type="entry name" value="P-loop containing nucleoside triphosphate hydrolases"/>
    <property type="match status" value="1"/>
</dbReference>
<dbReference type="EMBL" id="MN740276">
    <property type="protein sequence ID" value="QHT97399.1"/>
    <property type="molecule type" value="Genomic_DNA"/>
</dbReference>
<reference evidence="2" key="1">
    <citation type="journal article" date="2020" name="Nature">
        <title>Giant virus diversity and host interactions through global metagenomics.</title>
        <authorList>
            <person name="Schulz F."/>
            <person name="Roux S."/>
            <person name="Paez-Espino D."/>
            <person name="Jungbluth S."/>
            <person name="Walsh D.A."/>
            <person name="Denef V.J."/>
            <person name="McMahon K.D."/>
            <person name="Konstantinidis K.T."/>
            <person name="Eloe-Fadrosh E.A."/>
            <person name="Kyrpides N.C."/>
            <person name="Woyke T."/>
        </authorList>
    </citation>
    <scope>NUCLEOTIDE SEQUENCE</scope>
    <source>
        <strain evidence="2">GVMAG-M-3300025138-11</strain>
    </source>
</reference>
<dbReference type="AlphaFoldDB" id="A0A6C0IXT4"/>
<sequence length="454" mass="53654">MSNSVWSSKYTPKHIKDITDNDTNINKITCWLNSFKDDNEKLRTSNALFIEGGSGIGKKTTIKLILEKEKFQIKYIYFDKTNSIKNQLDSLDYLSVNSIFNNKKNIAIVIEEIDTIINSTKSSCKLFINYFKKKCKLPFIFIYNINNDINHKSLSKESINIKFNKSSNSNLKKFVTKVFKAENIKLENIDLDKLIDILQYDYRRTLYILENIKFYFKEKVVTEKDLDNIISVFLKKNLSIELNDALNKIYNSKLDINKSLELYNTNCMKLPMLIHENFIKNIKYNLIETPKDKLKKIDNYYNYITDAYIIQSKIFELNNWDLSDYVGILSTTVPNVLLNSSEKKNKYKTINPSPIYSKINYRFYNLKFINSISKKININVNNFQNFSFKVYKLFVLADLKEKNALEYANYLKSKKILFLDIDKTIKISYLYAQYRNIYTSKKRKDIEKIFLTKI</sequence>
<protein>
    <submittedName>
        <fullName evidence="2">Uncharacterized protein</fullName>
    </submittedName>
</protein>
<keyword evidence="1" id="KW-0235">DNA replication</keyword>